<accession>A0AAV7AD75</accession>
<dbReference type="InterPro" id="IPR006572">
    <property type="entry name" value="Znf_DBF"/>
</dbReference>
<feature type="region of interest" description="Disordered" evidence="5">
    <location>
        <begin position="238"/>
        <end position="261"/>
    </location>
</feature>
<proteinExistence type="predicted"/>
<dbReference type="PANTHER" id="PTHR21639:SF5">
    <property type="entry name" value="DBF4-TYPE ZINC FINGER-CONTAINING PROTEIN 2"/>
    <property type="match status" value="1"/>
</dbReference>
<keyword evidence="3" id="KW-0862">Zinc</keyword>
<feature type="region of interest" description="Disordered" evidence="5">
    <location>
        <begin position="634"/>
        <end position="654"/>
    </location>
</feature>
<evidence type="ECO:0000313" key="7">
    <source>
        <dbReference type="EMBL" id="KAG8558775.1"/>
    </source>
</evidence>
<comment type="caution">
    <text evidence="7">The sequence shown here is derived from an EMBL/GenBank/DDBJ whole genome shotgun (WGS) entry which is preliminary data.</text>
</comment>
<dbReference type="PROSITE" id="PS51265">
    <property type="entry name" value="ZF_DBF4"/>
    <property type="match status" value="1"/>
</dbReference>
<reference evidence="7" key="1">
    <citation type="thesis" date="2020" institute="ProQuest LLC" country="789 East Eisenhower Parkway, Ann Arbor, MI, USA">
        <title>Comparative Genomics and Chromosome Evolution.</title>
        <authorList>
            <person name="Mudd A.B."/>
        </authorList>
    </citation>
    <scope>NUCLEOTIDE SEQUENCE</scope>
    <source>
        <strain evidence="7">237g6f4</strain>
        <tissue evidence="7">Blood</tissue>
    </source>
</reference>
<organism evidence="7 8">
    <name type="scientific">Engystomops pustulosus</name>
    <name type="common">Tungara frog</name>
    <name type="synonym">Physalaemus pustulosus</name>
    <dbReference type="NCBI Taxonomy" id="76066"/>
    <lineage>
        <taxon>Eukaryota</taxon>
        <taxon>Metazoa</taxon>
        <taxon>Chordata</taxon>
        <taxon>Craniata</taxon>
        <taxon>Vertebrata</taxon>
        <taxon>Euteleostomi</taxon>
        <taxon>Amphibia</taxon>
        <taxon>Batrachia</taxon>
        <taxon>Anura</taxon>
        <taxon>Neobatrachia</taxon>
        <taxon>Hyloidea</taxon>
        <taxon>Leptodactylidae</taxon>
        <taxon>Leiuperinae</taxon>
        <taxon>Engystomops</taxon>
    </lineage>
</organism>
<evidence type="ECO:0000259" key="6">
    <source>
        <dbReference type="PROSITE" id="PS51265"/>
    </source>
</evidence>
<dbReference type="Proteomes" id="UP000824782">
    <property type="component" value="Unassembled WGS sequence"/>
</dbReference>
<feature type="compositionally biased region" description="Basic and acidic residues" evidence="5">
    <location>
        <begin position="827"/>
        <end position="842"/>
    </location>
</feature>
<feature type="region of interest" description="Disordered" evidence="5">
    <location>
        <begin position="955"/>
        <end position="980"/>
    </location>
</feature>
<feature type="region of interest" description="Disordered" evidence="5">
    <location>
        <begin position="1"/>
        <end position="47"/>
    </location>
</feature>
<feature type="domain" description="DBF4-type" evidence="6">
    <location>
        <begin position="51"/>
        <end position="100"/>
    </location>
</feature>
<feature type="compositionally biased region" description="Polar residues" evidence="5">
    <location>
        <begin position="962"/>
        <end position="973"/>
    </location>
</feature>
<name>A0AAV7AD75_ENGPU</name>
<dbReference type="PANTHER" id="PTHR21639">
    <property type="entry name" value="DBF4-TYPE ZINC FINGER-CONTAINING PROTEIN 2"/>
    <property type="match status" value="1"/>
</dbReference>
<evidence type="ECO:0000256" key="2">
    <source>
        <dbReference type="ARBA" id="ARBA00022771"/>
    </source>
</evidence>
<evidence type="ECO:0000256" key="3">
    <source>
        <dbReference type="ARBA" id="ARBA00022833"/>
    </source>
</evidence>
<dbReference type="InterPro" id="IPR038890">
    <property type="entry name" value="ZDBF2"/>
</dbReference>
<feature type="region of interest" description="Disordered" evidence="5">
    <location>
        <begin position="812"/>
        <end position="919"/>
    </location>
</feature>
<evidence type="ECO:0000256" key="4">
    <source>
        <dbReference type="PROSITE-ProRule" id="PRU00600"/>
    </source>
</evidence>
<keyword evidence="2 4" id="KW-0863">Zinc-finger</keyword>
<protein>
    <recommendedName>
        <fullName evidence="6">DBF4-type domain-containing protein</fullName>
    </recommendedName>
</protein>
<gene>
    <name evidence="7" type="ORF">GDO81_017142</name>
</gene>
<keyword evidence="8" id="KW-1185">Reference proteome</keyword>
<dbReference type="InterPro" id="IPR038545">
    <property type="entry name" value="Znf_DBF_sf"/>
</dbReference>
<feature type="compositionally biased region" description="Polar residues" evidence="5">
    <location>
        <begin position="31"/>
        <end position="46"/>
    </location>
</feature>
<evidence type="ECO:0000256" key="5">
    <source>
        <dbReference type="SAM" id="MobiDB-lite"/>
    </source>
</evidence>
<dbReference type="AlphaFoldDB" id="A0AAV7AD75"/>
<dbReference type="GO" id="GO:0008270">
    <property type="term" value="F:zinc ion binding"/>
    <property type="evidence" value="ECO:0007669"/>
    <property type="project" value="UniProtKB-KW"/>
</dbReference>
<feature type="compositionally biased region" description="Polar residues" evidence="5">
    <location>
        <begin position="876"/>
        <end position="893"/>
    </location>
</feature>
<dbReference type="EMBL" id="WNYA01000008">
    <property type="protein sequence ID" value="KAG8558775.1"/>
    <property type="molecule type" value="Genomic_DNA"/>
</dbReference>
<dbReference type="Gene3D" id="6.10.250.3410">
    <property type="entry name" value="DBF zinc finger"/>
    <property type="match status" value="1"/>
</dbReference>
<evidence type="ECO:0000313" key="8">
    <source>
        <dbReference type="Proteomes" id="UP000824782"/>
    </source>
</evidence>
<dbReference type="GO" id="GO:0003676">
    <property type="term" value="F:nucleic acid binding"/>
    <property type="evidence" value="ECO:0007669"/>
    <property type="project" value="InterPro"/>
</dbReference>
<evidence type="ECO:0000256" key="1">
    <source>
        <dbReference type="ARBA" id="ARBA00022723"/>
    </source>
</evidence>
<sequence length="980" mass="110792">MFDKRRPSEDDSSASVQDVDRKGEASYVKVESSSSGNAQIAEQSGNGIPPGHYRQGYCSCCQVHYINLEKHLESDNHRQLSTCNRNRFGTSMLMQRFLQDVHLYHPQNYHDIRPTYDDIPETSLLSSAKEDKLFHPPFQTNESSSIVLNQSLNKVSGSGSKCHNYSNIIFTQSHESNLEQGHTSKSNEPQNSLNFGSNVISCQLSDVKAINTVTLGSPFKTLNLNQTCQQMKNNSFEKSPQCVESSDNKEPYYRTGKRHPGPNVATFSSKKLYSQGSCYMTSGVKPVTQVGKGNILRDHWVDGKQRDATYECARFNTINDQEIHLPRGNKTTVDDIIDEVIWKYCYNSSSKVLEENDKESVLSLNVQSIIGNTVASTLSFNWNVPLQLEEDQSKMINFDFLKESNVNVDEDYESKLKCVLRTNPIHEIDIKPDPEEEILPALPHVPPSFVGKTWSQVMHEDDLKVEALVKQFRKGKFHCYFEEGPLINSGPKRHLKSKEREKKCEVKVEGPKESECINLLPLLDHHSDIDSVKSEKLLKAELPKPCRRTWRQASRCQVVKVSHGTQTSLVNFPVVRKKVLKNEQQGVFDFVEEKTPDMKTRMCALKLPESYNKILTPLQPKTMVFVLSHPDLKPSTGKAASVRKRGRNQYSTDSRDSVYYKYKQSALKYYDPLTNRILKTPPRNSLRGAGVKAPCVRKLFRALSSDVNVDNPEFEQKESSNSKKSLSSCSASSLQFESSTGKDRNSSIKGCGSSMSTEYIATACVKGGHPEKPYANFSLSPFNSNFTQTKEDMQHSSMITKSIVKALKPKKVIRRESSKPSTRITRARMEPRVVTKSKENPHRMVKKLVQGKVTRNKKPSRKSSSEAAKPKREMGQNFQASRKGSSPKSQQSAGVHKKAVKKSQFVSQKPAKRKPNLSKMVSKKNTQINFQDKIVVRTRSRASEGLVHSPMLHLRSRHKASTTDSSSRTITNRMTRRKCR</sequence>
<dbReference type="Pfam" id="PF07535">
    <property type="entry name" value="zf-DBF"/>
    <property type="match status" value="1"/>
</dbReference>
<keyword evidence="1" id="KW-0479">Metal-binding</keyword>